<dbReference type="SMART" id="SM00091">
    <property type="entry name" value="PAS"/>
    <property type="match status" value="2"/>
</dbReference>
<gene>
    <name evidence="9" type="ORF">H3H39_07920</name>
</gene>
<comment type="caution">
    <text evidence="9">The sequence shown here is derived from an EMBL/GenBank/DDBJ whole genome shotgun (WGS) entry which is preliminary data.</text>
</comment>
<dbReference type="Pfam" id="PF13188">
    <property type="entry name" value="PAS_8"/>
    <property type="match status" value="2"/>
</dbReference>
<evidence type="ECO:0000256" key="2">
    <source>
        <dbReference type="ARBA" id="ARBA00022500"/>
    </source>
</evidence>
<dbReference type="InterPro" id="IPR051310">
    <property type="entry name" value="MCP_chemotaxis"/>
</dbReference>
<evidence type="ECO:0000313" key="9">
    <source>
        <dbReference type="EMBL" id="MBA5686981.1"/>
    </source>
</evidence>
<dbReference type="GO" id="GO:0004888">
    <property type="term" value="F:transmembrane signaling receptor activity"/>
    <property type="evidence" value="ECO:0007669"/>
    <property type="project" value="InterPro"/>
</dbReference>
<dbReference type="InterPro" id="IPR041395">
    <property type="entry name" value="McpB_HAMP_3rd"/>
</dbReference>
<dbReference type="SUPFAM" id="SSF55785">
    <property type="entry name" value="PYP-like sensor domain (PAS domain)"/>
    <property type="match status" value="1"/>
</dbReference>
<dbReference type="InterPro" id="IPR004090">
    <property type="entry name" value="Chemotax_Me-accpt_rcpt"/>
</dbReference>
<evidence type="ECO:0000256" key="4">
    <source>
        <dbReference type="PROSITE-ProRule" id="PRU00284"/>
    </source>
</evidence>
<evidence type="ECO:0000256" key="5">
    <source>
        <dbReference type="SAM" id="Coils"/>
    </source>
</evidence>
<feature type="domain" description="Methyl-accepting transducer" evidence="6">
    <location>
        <begin position="542"/>
        <end position="757"/>
    </location>
</feature>
<name>A0A7W2F8B6_9BURK</name>
<keyword evidence="5" id="KW-0175">Coiled coil</keyword>
<reference evidence="9 10" key="1">
    <citation type="submission" date="2020-07" db="EMBL/GenBank/DDBJ databases">
        <title>Novel species isolated from subtropical streams in China.</title>
        <authorList>
            <person name="Lu H."/>
        </authorList>
    </citation>
    <scope>NUCLEOTIDE SEQUENCE [LARGE SCALE GENOMIC DNA]</scope>
    <source>
        <strain evidence="9 10">LX47W</strain>
    </source>
</reference>
<dbReference type="EMBL" id="JACEZU010000003">
    <property type="protein sequence ID" value="MBA5686981.1"/>
    <property type="molecule type" value="Genomic_DNA"/>
</dbReference>
<dbReference type="PANTHER" id="PTHR43531">
    <property type="entry name" value="PROTEIN ICFG"/>
    <property type="match status" value="1"/>
</dbReference>
<keyword evidence="4" id="KW-0807">Transducer</keyword>
<evidence type="ECO:0000313" key="10">
    <source>
        <dbReference type="Proteomes" id="UP000573499"/>
    </source>
</evidence>
<dbReference type="InterPro" id="IPR003660">
    <property type="entry name" value="HAMP_dom"/>
</dbReference>
<dbReference type="SUPFAM" id="SSF58104">
    <property type="entry name" value="Methyl-accepting chemotaxis protein (MCP) signaling domain"/>
    <property type="match status" value="1"/>
</dbReference>
<evidence type="ECO:0000259" key="6">
    <source>
        <dbReference type="PROSITE" id="PS50111"/>
    </source>
</evidence>
<dbReference type="Gene3D" id="1.20.120.1530">
    <property type="match status" value="1"/>
</dbReference>
<sequence length="811" mass="85610">MGNRLGMAQQTGLVIAALVAIGLLLPSMAQAGLASPLPQLLFVAAGALLGYWLCAAGQARALAYAGQARALARGEFDAAAGGDDALGSALGELGKQLRQFHAAHTEMANKHTEGWIDEGIDASRFGGSLAELATGINQLVRAHIAVKMQIVELVTAYAGGDFSRAIDRLPGKKAAITTAIDLVRERLQQAAQAAVANEIVKQALSATSTSVMIADADGTITYMNQSVKTLLQEAESDIRKDLPQFKADDIIGGSFDRFHKNVAHQRNLLGALRNTYRADIQVGGRAFGLVATPMFGGAGERLGTVVEWKDRMAELQAEQVARANARLKQALDRCSTSVMIADVDGQIIYLNESVSKMMAAAEADLRKDLPHFRAHDILGKNFDSFHKNPSHQRNLLGSLNSTYRTQIKVGGRTMSLLASPVSDEQGARLGTVVEWNDRTAEVAIEAEIADIVSGASEGDFTRRIDPSGKTDFFGTLAGGMNRLLDTSETGLNEVVRMLKALSTGDLTQRITNEYQGTFGVLKQYSNSTSEQLANIIGEVRGAANALTSASQQVSSTAQSLSQAASEQASGVERTSEALEQLSGSVAQNAENARVTDTMAAKSATDAGQGGDAVNRTAEAMKQIAGKIGIIDDIADQTNLLALNAAIEAARAGASGKGFAVVAAEVRKLAERSQIASKEISELASSSVSTSELAGKLLDMMIPSIRKTSDLVQEITAASEEQTSGLAQISTAMGQLNQATQQNAAASEELAATAEEMSGQAGSLQELMAYFTVETTTDEHEGVPHKVAIKRALGGPRKVVGAVPDESYFKRF</sequence>
<comment type="subcellular location">
    <subcellularLocation>
        <location evidence="1">Membrane</location>
    </subcellularLocation>
</comment>
<dbReference type="FunFam" id="3.30.450.20:FF:000075">
    <property type="entry name" value="Methyl-accepting chemotaxis protein"/>
    <property type="match status" value="1"/>
</dbReference>
<dbReference type="PROSITE" id="PS50112">
    <property type="entry name" value="PAS"/>
    <property type="match status" value="2"/>
</dbReference>
<accession>A0A7W2F8B6</accession>
<proteinExistence type="inferred from homology"/>
<dbReference type="PRINTS" id="PR00260">
    <property type="entry name" value="CHEMTRNSDUCR"/>
</dbReference>
<dbReference type="InterPro" id="IPR004089">
    <property type="entry name" value="MCPsignal_dom"/>
</dbReference>
<dbReference type="Gene3D" id="3.30.450.20">
    <property type="entry name" value="PAS domain"/>
    <property type="match status" value="2"/>
</dbReference>
<dbReference type="GO" id="GO:0005886">
    <property type="term" value="C:plasma membrane"/>
    <property type="evidence" value="ECO:0007669"/>
    <property type="project" value="TreeGrafter"/>
</dbReference>
<evidence type="ECO:0000256" key="3">
    <source>
        <dbReference type="ARBA" id="ARBA00029447"/>
    </source>
</evidence>
<dbReference type="Pfam" id="PF18947">
    <property type="entry name" value="HAMP_2"/>
    <property type="match status" value="1"/>
</dbReference>
<feature type="domain" description="PAS" evidence="7">
    <location>
        <begin position="196"/>
        <end position="238"/>
    </location>
</feature>
<dbReference type="Gene3D" id="1.10.287.950">
    <property type="entry name" value="Methyl-accepting chemotaxis protein"/>
    <property type="match status" value="1"/>
</dbReference>
<evidence type="ECO:0000259" key="8">
    <source>
        <dbReference type="PROSITE" id="PS50885"/>
    </source>
</evidence>
<dbReference type="InterPro" id="IPR054421">
    <property type="entry name" value="McpB_HAMP_2nd"/>
</dbReference>
<dbReference type="SMART" id="SM00283">
    <property type="entry name" value="MA"/>
    <property type="match status" value="1"/>
</dbReference>
<dbReference type="PROSITE" id="PS50111">
    <property type="entry name" value="CHEMOTAXIS_TRANSDUC_2"/>
    <property type="match status" value="1"/>
</dbReference>
<dbReference type="PROSITE" id="PS50885">
    <property type="entry name" value="HAMP"/>
    <property type="match status" value="1"/>
</dbReference>
<dbReference type="GO" id="GO:0006935">
    <property type="term" value="P:chemotaxis"/>
    <property type="evidence" value="ECO:0007669"/>
    <property type="project" value="UniProtKB-KW"/>
</dbReference>
<organism evidence="9 10">
    <name type="scientific">Rugamonas apoptosis</name>
    <dbReference type="NCBI Taxonomy" id="2758570"/>
    <lineage>
        <taxon>Bacteria</taxon>
        <taxon>Pseudomonadati</taxon>
        <taxon>Pseudomonadota</taxon>
        <taxon>Betaproteobacteria</taxon>
        <taxon>Burkholderiales</taxon>
        <taxon>Oxalobacteraceae</taxon>
        <taxon>Telluria group</taxon>
        <taxon>Rugamonas</taxon>
    </lineage>
</organism>
<dbReference type="Pfam" id="PF18575">
    <property type="entry name" value="HAMP_N3"/>
    <property type="match status" value="1"/>
</dbReference>
<feature type="domain" description="HAMP" evidence="8">
    <location>
        <begin position="491"/>
        <end position="537"/>
    </location>
</feature>
<dbReference type="AlphaFoldDB" id="A0A7W2F8B6"/>
<dbReference type="GO" id="GO:0007165">
    <property type="term" value="P:signal transduction"/>
    <property type="evidence" value="ECO:0007669"/>
    <property type="project" value="UniProtKB-KW"/>
</dbReference>
<dbReference type="RefSeq" id="WP_182152821.1">
    <property type="nucleotide sequence ID" value="NZ_JACEZU010000003.1"/>
</dbReference>
<comment type="similarity">
    <text evidence="3">Belongs to the methyl-accepting chemotaxis (MCP) protein family.</text>
</comment>
<evidence type="ECO:0000259" key="7">
    <source>
        <dbReference type="PROSITE" id="PS50112"/>
    </source>
</evidence>
<keyword evidence="2" id="KW-0145">Chemotaxis</keyword>
<dbReference type="Proteomes" id="UP000573499">
    <property type="component" value="Unassembled WGS sequence"/>
</dbReference>
<keyword evidence="10" id="KW-1185">Reference proteome</keyword>
<feature type="domain" description="PAS" evidence="7">
    <location>
        <begin position="323"/>
        <end position="365"/>
    </location>
</feature>
<evidence type="ECO:0000256" key="1">
    <source>
        <dbReference type="ARBA" id="ARBA00004370"/>
    </source>
</evidence>
<dbReference type="InterPro" id="IPR000014">
    <property type="entry name" value="PAS"/>
</dbReference>
<feature type="coiled-coil region" evidence="5">
    <location>
        <begin position="728"/>
        <end position="755"/>
    </location>
</feature>
<dbReference type="InterPro" id="IPR035965">
    <property type="entry name" value="PAS-like_dom_sf"/>
</dbReference>
<dbReference type="FunFam" id="1.10.287.950:FF:000001">
    <property type="entry name" value="Methyl-accepting chemotaxis sensory transducer"/>
    <property type="match status" value="1"/>
</dbReference>
<dbReference type="PANTHER" id="PTHR43531:SF11">
    <property type="entry name" value="METHYL-ACCEPTING CHEMOTAXIS PROTEIN 3"/>
    <property type="match status" value="1"/>
</dbReference>
<protein>
    <submittedName>
        <fullName evidence="9">PAS domain-containing protein</fullName>
    </submittedName>
</protein>
<dbReference type="Pfam" id="PF21927">
    <property type="entry name" value="McpB_HAMP_2"/>
    <property type="match status" value="1"/>
</dbReference>
<dbReference type="Pfam" id="PF00015">
    <property type="entry name" value="MCPsignal"/>
    <property type="match status" value="1"/>
</dbReference>